<evidence type="ECO:0000313" key="2">
    <source>
        <dbReference type="EMBL" id="MVT64498.1"/>
    </source>
</evidence>
<dbReference type="EMBL" id="WQNF01000003">
    <property type="protein sequence ID" value="MVT64498.1"/>
    <property type="molecule type" value="Genomic_DNA"/>
</dbReference>
<dbReference type="SUPFAM" id="SSF53474">
    <property type="entry name" value="alpha/beta-Hydrolases"/>
    <property type="match status" value="1"/>
</dbReference>
<dbReference type="RefSeq" id="WP_157341482.1">
    <property type="nucleotide sequence ID" value="NZ_CP176492.1"/>
</dbReference>
<dbReference type="PANTHER" id="PTHR43798:SF33">
    <property type="entry name" value="HYDROLASE, PUTATIVE (AFU_ORTHOLOGUE AFUA_2G14860)-RELATED"/>
    <property type="match status" value="1"/>
</dbReference>
<keyword evidence="2" id="KW-0378">Hydrolase</keyword>
<dbReference type="InterPro" id="IPR000073">
    <property type="entry name" value="AB_hydrolase_1"/>
</dbReference>
<dbReference type="GO" id="GO:0016787">
    <property type="term" value="F:hydrolase activity"/>
    <property type="evidence" value="ECO:0007669"/>
    <property type="project" value="UniProtKB-KW"/>
</dbReference>
<dbReference type="Gene3D" id="3.40.50.1820">
    <property type="entry name" value="alpha/beta hydrolase"/>
    <property type="match status" value="1"/>
</dbReference>
<dbReference type="AlphaFoldDB" id="A0A844SBQ9"/>
<evidence type="ECO:0000259" key="1">
    <source>
        <dbReference type="Pfam" id="PF00561"/>
    </source>
</evidence>
<dbReference type="PANTHER" id="PTHR43798">
    <property type="entry name" value="MONOACYLGLYCEROL LIPASE"/>
    <property type="match status" value="1"/>
</dbReference>
<dbReference type="GO" id="GO:0016020">
    <property type="term" value="C:membrane"/>
    <property type="evidence" value="ECO:0007669"/>
    <property type="project" value="TreeGrafter"/>
</dbReference>
<dbReference type="Proteomes" id="UP000436468">
    <property type="component" value="Unassembled WGS sequence"/>
</dbReference>
<protein>
    <submittedName>
        <fullName evidence="2">Alpha/beta fold hydrolase</fullName>
    </submittedName>
</protein>
<proteinExistence type="predicted"/>
<dbReference type="InterPro" id="IPR029058">
    <property type="entry name" value="AB_hydrolase_fold"/>
</dbReference>
<organism evidence="2 3">
    <name type="scientific">Bradyrhizobium pachyrhizi</name>
    <dbReference type="NCBI Taxonomy" id="280333"/>
    <lineage>
        <taxon>Bacteria</taxon>
        <taxon>Pseudomonadati</taxon>
        <taxon>Pseudomonadota</taxon>
        <taxon>Alphaproteobacteria</taxon>
        <taxon>Hyphomicrobiales</taxon>
        <taxon>Nitrobacteraceae</taxon>
        <taxon>Bradyrhizobium</taxon>
    </lineage>
</organism>
<feature type="domain" description="AB hydrolase-1" evidence="1">
    <location>
        <begin position="35"/>
        <end position="258"/>
    </location>
</feature>
<reference evidence="2 3" key="1">
    <citation type="submission" date="2019-12" db="EMBL/GenBank/DDBJ databases">
        <title>Draft genome sequences Bradyrhizobium cajani AMBPC1010, Bradyrhizobium pachyrhizi AMBPC1040 and Bradyrhizobium yuanmingense ALSPC3051, three plant growth promoting strains isolated from nodules of Cajanus cajan L. in Dominican Republic.</title>
        <authorList>
            <person name="Flores-Felix J.D."/>
            <person name="Araujo J."/>
            <person name="Diaz-Alcantara C."/>
            <person name="Gonzalez-Andres F."/>
            <person name="Velazquez E."/>
        </authorList>
    </citation>
    <scope>NUCLEOTIDE SEQUENCE [LARGE SCALE GENOMIC DNA]</scope>
    <source>
        <strain evidence="2 3">1040</strain>
    </source>
</reference>
<accession>A0A844SBQ9</accession>
<comment type="caution">
    <text evidence="2">The sequence shown here is derived from an EMBL/GenBank/DDBJ whole genome shotgun (WGS) entry which is preliminary data.</text>
</comment>
<dbReference type="Pfam" id="PF00561">
    <property type="entry name" value="Abhydrolase_1"/>
    <property type="match status" value="1"/>
</dbReference>
<sequence>MTTFLHGANAYANGIRQHYLRYGGQRKSGDNDRDPVILLPGITSPAATWGFVGEVLGRTFDTYIVDIRGRGLSEASAALDYSLDAQADDVLALARALELPRFSLVGHSMGARIAIRAARQRPRGLARVVLVDPPVSGPGRRPYPADLNWYVQSIALCRGGAGPEDMRAFCPSWTEEQLRLRAEWLHTCDERAVRCSFEGFHLDDVHADLPRLAAPVLLIAAGRGDVIRQADIEEMSALVPAMRVARVPAAGHMIPWDDEAGFYEAFGNFLGAEIQPSNQSQRRIQDAG</sequence>
<keyword evidence="3" id="KW-1185">Reference proteome</keyword>
<evidence type="ECO:0000313" key="3">
    <source>
        <dbReference type="Proteomes" id="UP000436468"/>
    </source>
</evidence>
<gene>
    <name evidence="2" type="ORF">GPL21_05150</name>
</gene>
<name>A0A844SBQ9_9BRAD</name>
<dbReference type="InterPro" id="IPR050266">
    <property type="entry name" value="AB_hydrolase_sf"/>
</dbReference>